<organism evidence="1 2">
    <name type="scientific">Pseudomonas fluorescens</name>
    <dbReference type="NCBI Taxonomy" id="294"/>
    <lineage>
        <taxon>Bacteria</taxon>
        <taxon>Pseudomonadati</taxon>
        <taxon>Pseudomonadota</taxon>
        <taxon>Gammaproteobacteria</taxon>
        <taxon>Pseudomonadales</taxon>
        <taxon>Pseudomonadaceae</taxon>
        <taxon>Pseudomonas</taxon>
    </lineage>
</organism>
<dbReference type="Proteomes" id="UP000325645">
    <property type="component" value="Unassembled WGS sequence"/>
</dbReference>
<dbReference type="AlphaFoldDB" id="A0A5E7W5H9"/>
<evidence type="ECO:0000313" key="2">
    <source>
        <dbReference type="Proteomes" id="UP000325645"/>
    </source>
</evidence>
<name>A0A5E7W5H9_PSEFL</name>
<reference evidence="1 2" key="1">
    <citation type="submission" date="2019-09" db="EMBL/GenBank/DDBJ databases">
        <authorList>
            <person name="Chandra G."/>
            <person name="Truman W A."/>
        </authorList>
    </citation>
    <scope>NUCLEOTIDE SEQUENCE [LARGE SCALE GENOMIC DNA]</scope>
    <source>
        <strain evidence="1">PS943</strain>
    </source>
</reference>
<proteinExistence type="predicted"/>
<dbReference type="EMBL" id="CABVJH010000003">
    <property type="protein sequence ID" value="VVQ30529.1"/>
    <property type="molecule type" value="Genomic_DNA"/>
</dbReference>
<gene>
    <name evidence="1" type="ORF">PS943_01877</name>
</gene>
<protein>
    <submittedName>
        <fullName evidence="1">Uncharacterized protein</fullName>
    </submittedName>
</protein>
<accession>A0A5E7W5H9</accession>
<evidence type="ECO:0000313" key="1">
    <source>
        <dbReference type="EMBL" id="VVQ30529.1"/>
    </source>
</evidence>
<sequence length="288" mass="32836">MHPDVVTSYEKISGLPDRVRLIYEEFEIDIRPDSDLNKYLSLCDNLLDKVDFLGKKESIEVHRAQRIFLAIVECSESLTDLEEKAAFKGALNQITSNPLDPRTPGGSHAVNMIFELEFLQYMKLRGMKARLGEPDIVTSAPFGEYFVACKTINSFKKFKKNLSYGSVQINRKGNGVIALNFEPHLYIEEPIRVYDIFEARYTLERYLNGLYEKHKTLLNKHLAAGDFDGLAIQISCIAAITSSPTSLDTVTQTVYYSRKNLQTKDSHNRFDGFQQSMQRPISLGFWGQ</sequence>
<dbReference type="RefSeq" id="WP_150656176.1">
    <property type="nucleotide sequence ID" value="NZ_CABVJH010000003.1"/>
</dbReference>